<feature type="compositionally biased region" description="Polar residues" evidence="3">
    <location>
        <begin position="73"/>
        <end position="94"/>
    </location>
</feature>
<dbReference type="InterPro" id="IPR009449">
    <property type="entry name" value="Sec2_N"/>
</dbReference>
<evidence type="ECO:0000313" key="6">
    <source>
        <dbReference type="Proteomes" id="UP000237438"/>
    </source>
</evidence>
<dbReference type="GO" id="GO:0070319">
    <property type="term" value="C:Golgi to plasma membrane transport vesicle"/>
    <property type="evidence" value="ECO:0007669"/>
    <property type="project" value="TreeGrafter"/>
</dbReference>
<comment type="caution">
    <text evidence="5">The sequence shown here is derived from an EMBL/GenBank/DDBJ whole genome shotgun (WGS) entry which is preliminary data.</text>
</comment>
<feature type="region of interest" description="Disordered" evidence="3">
    <location>
        <begin position="72"/>
        <end position="94"/>
    </location>
</feature>
<accession>A0A2S4PM71</accession>
<keyword evidence="1 2" id="KW-0175">Coiled coil</keyword>
<dbReference type="PANTHER" id="PTHR14430">
    <property type="entry name" value="RABIN3-RELATED"/>
    <property type="match status" value="1"/>
</dbReference>
<dbReference type="GO" id="GO:0051286">
    <property type="term" value="C:cell tip"/>
    <property type="evidence" value="ECO:0007669"/>
    <property type="project" value="TreeGrafter"/>
</dbReference>
<feature type="coiled-coil region" evidence="2">
    <location>
        <begin position="154"/>
        <end position="203"/>
    </location>
</feature>
<dbReference type="OrthoDB" id="5560525at2759"/>
<evidence type="ECO:0000256" key="3">
    <source>
        <dbReference type="SAM" id="MobiDB-lite"/>
    </source>
</evidence>
<evidence type="ECO:0000256" key="2">
    <source>
        <dbReference type="SAM" id="Coils"/>
    </source>
</evidence>
<dbReference type="GO" id="GO:0005085">
    <property type="term" value="F:guanyl-nucleotide exchange factor activity"/>
    <property type="evidence" value="ECO:0007669"/>
    <property type="project" value="InterPro"/>
</dbReference>
<feature type="compositionally biased region" description="Low complexity" evidence="3">
    <location>
        <begin position="114"/>
        <end position="127"/>
    </location>
</feature>
<dbReference type="InterPro" id="IPR040351">
    <property type="entry name" value="RAB3IL/RAB3IP/Sec2"/>
</dbReference>
<proteinExistence type="predicted"/>
<dbReference type="STRING" id="225359.A0A2S4PM71"/>
<evidence type="ECO:0000313" key="5">
    <source>
        <dbReference type="EMBL" id="POS83117.1"/>
    </source>
</evidence>
<gene>
    <name evidence="5" type="ORF">EPUL_005959</name>
</gene>
<keyword evidence="6" id="KW-1185">Reference proteome</keyword>
<organism evidence="5 6">
    <name type="scientific">Erysiphe pulchra</name>
    <dbReference type="NCBI Taxonomy" id="225359"/>
    <lineage>
        <taxon>Eukaryota</taxon>
        <taxon>Fungi</taxon>
        <taxon>Dikarya</taxon>
        <taxon>Ascomycota</taxon>
        <taxon>Pezizomycotina</taxon>
        <taxon>Leotiomycetes</taxon>
        <taxon>Erysiphales</taxon>
        <taxon>Erysiphaceae</taxon>
        <taxon>Erysiphe</taxon>
    </lineage>
</organism>
<dbReference type="PANTHER" id="PTHR14430:SF4">
    <property type="entry name" value="GDP_GTP EXCHANGE FACTOR SEC2 N-TERMINAL DOMAIN-CONTAINING PROTEIN"/>
    <property type="match status" value="1"/>
</dbReference>
<dbReference type="AlphaFoldDB" id="A0A2S4PM71"/>
<dbReference type="SUPFAM" id="SSF144284">
    <property type="entry name" value="Sec2 N-terminal region"/>
    <property type="match status" value="1"/>
</dbReference>
<dbReference type="Pfam" id="PF06428">
    <property type="entry name" value="Sec2p"/>
    <property type="match status" value="1"/>
</dbReference>
<evidence type="ECO:0000256" key="1">
    <source>
        <dbReference type="ARBA" id="ARBA00023054"/>
    </source>
</evidence>
<feature type="region of interest" description="Disordered" evidence="3">
    <location>
        <begin position="107"/>
        <end position="127"/>
    </location>
</feature>
<dbReference type="Proteomes" id="UP000237438">
    <property type="component" value="Unassembled WGS sequence"/>
</dbReference>
<evidence type="ECO:0000259" key="4">
    <source>
        <dbReference type="Pfam" id="PF06428"/>
    </source>
</evidence>
<feature type="domain" description="GDP/GTP exchange factor Sec2 N-terminal" evidence="4">
    <location>
        <begin position="115"/>
        <end position="201"/>
    </location>
</feature>
<reference evidence="5 6" key="1">
    <citation type="submission" date="2017-10" db="EMBL/GenBank/DDBJ databases">
        <title>Development of genomic resources for the powdery mildew, Erysiphe pulchra.</title>
        <authorList>
            <person name="Wadl P.A."/>
            <person name="Mack B.M."/>
            <person name="Moore G."/>
            <person name="Beltz S.B."/>
        </authorList>
    </citation>
    <scope>NUCLEOTIDE SEQUENCE [LARGE SCALE GENOMIC DNA]</scope>
    <source>
        <strain evidence="5">Cflorida</strain>
    </source>
</reference>
<dbReference type="EMBL" id="PEDP01001880">
    <property type="protein sequence ID" value="POS83117.1"/>
    <property type="molecule type" value="Genomic_DNA"/>
</dbReference>
<protein>
    <recommendedName>
        <fullName evidence="4">GDP/GTP exchange factor Sec2 N-terminal domain-containing protein</fullName>
    </recommendedName>
</protein>
<sequence length="209" mass="23309">MSTTILTSSSQVHPYCPNCGAGLDGVSSTGTKAQQQIEELTSQIQILTERAIDAVDKWADYEDQIRALRTQLKRQSQTTQATEQKPNSQRSSSIFGGYSFPLFFGSTKSTQKPSSIETSSIASSSKTELAEALTREKSLRLAAEGKLSESSGEIEELSSQLFTQANEMVAAERRMRAKLESRVEILEKRDLEKKQRLERLENAVQRIER</sequence>
<dbReference type="Gene3D" id="6.10.140.910">
    <property type="match status" value="1"/>
</dbReference>
<feature type="non-terminal residue" evidence="5">
    <location>
        <position position="209"/>
    </location>
</feature>
<name>A0A2S4PM71_9PEZI</name>
<dbReference type="GO" id="GO:0006887">
    <property type="term" value="P:exocytosis"/>
    <property type="evidence" value="ECO:0007669"/>
    <property type="project" value="TreeGrafter"/>
</dbReference>